<keyword evidence="2" id="KW-0472">Membrane</keyword>
<reference evidence="3" key="2">
    <citation type="journal article" date="2014" name="ISME J.">
        <title>Microbial stratification in low pH oxic and suboxic macroscopic growths along an acid mine drainage.</title>
        <authorList>
            <person name="Mendez-Garcia C."/>
            <person name="Mesa V."/>
            <person name="Sprenger R.R."/>
            <person name="Richter M."/>
            <person name="Diez M.S."/>
            <person name="Solano J."/>
            <person name="Bargiela R."/>
            <person name="Golyshina O.V."/>
            <person name="Manteca A."/>
            <person name="Ramos J.L."/>
            <person name="Gallego J.R."/>
            <person name="Llorente I."/>
            <person name="Martins Dos Santos V.A."/>
            <person name="Jensen O.N."/>
            <person name="Pelaez A.I."/>
            <person name="Sanchez J."/>
            <person name="Ferrer M."/>
        </authorList>
    </citation>
    <scope>NUCLEOTIDE SEQUENCE</scope>
</reference>
<keyword evidence="2" id="KW-1133">Transmembrane helix</keyword>
<dbReference type="GO" id="GO:0015086">
    <property type="term" value="F:cadmium ion transmembrane transporter activity"/>
    <property type="evidence" value="ECO:0007669"/>
    <property type="project" value="TreeGrafter"/>
</dbReference>
<reference evidence="3" key="1">
    <citation type="submission" date="2013-08" db="EMBL/GenBank/DDBJ databases">
        <authorList>
            <person name="Mendez C."/>
            <person name="Richter M."/>
            <person name="Ferrer M."/>
            <person name="Sanchez J."/>
        </authorList>
    </citation>
    <scope>NUCLEOTIDE SEQUENCE</scope>
</reference>
<protein>
    <submittedName>
        <fullName evidence="3">Cation transporting ATPase</fullName>
    </submittedName>
</protein>
<accession>T1AHV3</accession>
<sequence length="181" mass="19040">MGARGATAASEAADVVLTSDRFEGVAEAVGIARRTRAIALQSVIAGMGLSLVAMSFAAAGFIAPVAGAILQEGIDILVILNALRALGGRRSVIAGNAEIKGLARDLASSHRSLRPRVGELAALAVQLDTLPGPEARSRLERIRDMLEKELLPHESEEQRTAYPLIEKMLKGENPTGPLIQT</sequence>
<feature type="transmembrane region" description="Helical" evidence="2">
    <location>
        <begin position="43"/>
        <end position="70"/>
    </location>
</feature>
<proteinExistence type="inferred from homology"/>
<dbReference type="EMBL" id="AUZZ01007642">
    <property type="protein sequence ID" value="EQD41550.1"/>
    <property type="molecule type" value="Genomic_DNA"/>
</dbReference>
<dbReference type="InterPro" id="IPR036412">
    <property type="entry name" value="HAD-like_sf"/>
</dbReference>
<feature type="non-terminal residue" evidence="3">
    <location>
        <position position="181"/>
    </location>
</feature>
<name>T1AHV3_9ZZZZ</name>
<evidence type="ECO:0000256" key="1">
    <source>
        <dbReference type="ARBA" id="ARBA00006024"/>
    </source>
</evidence>
<dbReference type="Gene3D" id="3.40.50.1000">
    <property type="entry name" value="HAD superfamily/HAD-like"/>
    <property type="match status" value="1"/>
</dbReference>
<dbReference type="PANTHER" id="PTHR48085">
    <property type="entry name" value="CADMIUM/ZINC-TRANSPORTING ATPASE HMA2-RELATED"/>
    <property type="match status" value="1"/>
</dbReference>
<dbReference type="GO" id="GO:0016020">
    <property type="term" value="C:membrane"/>
    <property type="evidence" value="ECO:0007669"/>
    <property type="project" value="TreeGrafter"/>
</dbReference>
<evidence type="ECO:0000256" key="2">
    <source>
        <dbReference type="SAM" id="Phobius"/>
    </source>
</evidence>
<comment type="similarity">
    <text evidence="1">Belongs to the cation transport ATPase (P-type) (TC 3.A.3) family. Type IB subfamily.</text>
</comment>
<organism evidence="3">
    <name type="scientific">mine drainage metagenome</name>
    <dbReference type="NCBI Taxonomy" id="410659"/>
    <lineage>
        <taxon>unclassified sequences</taxon>
        <taxon>metagenomes</taxon>
        <taxon>ecological metagenomes</taxon>
    </lineage>
</organism>
<evidence type="ECO:0000313" key="3">
    <source>
        <dbReference type="EMBL" id="EQD41550.1"/>
    </source>
</evidence>
<dbReference type="InterPro" id="IPR023214">
    <property type="entry name" value="HAD_sf"/>
</dbReference>
<dbReference type="PANTHER" id="PTHR48085:SF5">
    <property type="entry name" value="CADMIUM_ZINC-TRANSPORTING ATPASE HMA4-RELATED"/>
    <property type="match status" value="1"/>
</dbReference>
<keyword evidence="2" id="KW-0812">Transmembrane</keyword>
<gene>
    <name evidence="3" type="ORF">B2A_10613</name>
</gene>
<dbReference type="AlphaFoldDB" id="T1AHV3"/>
<dbReference type="InterPro" id="IPR051014">
    <property type="entry name" value="Cation_Transport_ATPase_IB"/>
</dbReference>
<comment type="caution">
    <text evidence="3">The sequence shown here is derived from an EMBL/GenBank/DDBJ whole genome shotgun (WGS) entry which is preliminary data.</text>
</comment>
<dbReference type="SUPFAM" id="SSF56784">
    <property type="entry name" value="HAD-like"/>
    <property type="match status" value="1"/>
</dbReference>